<protein>
    <submittedName>
        <fullName evidence="2">Uncharacterized protein</fullName>
    </submittedName>
</protein>
<reference evidence="3" key="2">
    <citation type="submission" date="2015-01" db="EMBL/GenBank/DDBJ databases">
        <title>Evolutionary Origins and Diversification of the Mycorrhizal Mutualists.</title>
        <authorList>
            <consortium name="DOE Joint Genome Institute"/>
            <consortium name="Mycorrhizal Genomics Consortium"/>
            <person name="Kohler A."/>
            <person name="Kuo A."/>
            <person name="Nagy L.G."/>
            <person name="Floudas D."/>
            <person name="Copeland A."/>
            <person name="Barry K.W."/>
            <person name="Cichocki N."/>
            <person name="Veneault-Fourrey C."/>
            <person name="LaButti K."/>
            <person name="Lindquist E.A."/>
            <person name="Lipzen A."/>
            <person name="Lundell T."/>
            <person name="Morin E."/>
            <person name="Murat C."/>
            <person name="Riley R."/>
            <person name="Ohm R."/>
            <person name="Sun H."/>
            <person name="Tunlid A."/>
            <person name="Henrissat B."/>
            <person name="Grigoriev I.V."/>
            <person name="Hibbett D.S."/>
            <person name="Martin F."/>
        </authorList>
    </citation>
    <scope>NUCLEOTIDE SEQUENCE [LARGE SCALE GENOMIC DNA]</scope>
    <source>
        <strain evidence="3">Marx 270</strain>
    </source>
</reference>
<accession>A0A0C3JJ05</accession>
<dbReference type="OrthoDB" id="2697481at2759"/>
<feature type="transmembrane region" description="Helical" evidence="1">
    <location>
        <begin position="187"/>
        <end position="208"/>
    </location>
</feature>
<keyword evidence="3" id="KW-1185">Reference proteome</keyword>
<evidence type="ECO:0000313" key="3">
    <source>
        <dbReference type="Proteomes" id="UP000054217"/>
    </source>
</evidence>
<dbReference type="AlphaFoldDB" id="A0A0C3JJ05"/>
<organism evidence="2 3">
    <name type="scientific">Pisolithus tinctorius Marx 270</name>
    <dbReference type="NCBI Taxonomy" id="870435"/>
    <lineage>
        <taxon>Eukaryota</taxon>
        <taxon>Fungi</taxon>
        <taxon>Dikarya</taxon>
        <taxon>Basidiomycota</taxon>
        <taxon>Agaricomycotina</taxon>
        <taxon>Agaricomycetes</taxon>
        <taxon>Agaricomycetidae</taxon>
        <taxon>Boletales</taxon>
        <taxon>Sclerodermatineae</taxon>
        <taxon>Pisolithaceae</taxon>
        <taxon>Pisolithus</taxon>
    </lineage>
</organism>
<name>A0A0C3JJ05_PISTI</name>
<keyword evidence="1" id="KW-0472">Membrane</keyword>
<dbReference type="InParanoid" id="A0A0C3JJ05"/>
<dbReference type="Proteomes" id="UP000054217">
    <property type="component" value="Unassembled WGS sequence"/>
</dbReference>
<feature type="transmembrane region" description="Helical" evidence="1">
    <location>
        <begin position="12"/>
        <end position="32"/>
    </location>
</feature>
<dbReference type="HOGENOM" id="CLU_114217_0_0_1"/>
<reference evidence="2 3" key="1">
    <citation type="submission" date="2014-04" db="EMBL/GenBank/DDBJ databases">
        <authorList>
            <consortium name="DOE Joint Genome Institute"/>
            <person name="Kuo A."/>
            <person name="Kohler A."/>
            <person name="Costa M.D."/>
            <person name="Nagy L.G."/>
            <person name="Floudas D."/>
            <person name="Copeland A."/>
            <person name="Barry K.W."/>
            <person name="Cichocki N."/>
            <person name="Veneault-Fourrey C."/>
            <person name="LaButti K."/>
            <person name="Lindquist E.A."/>
            <person name="Lipzen A."/>
            <person name="Lundell T."/>
            <person name="Morin E."/>
            <person name="Murat C."/>
            <person name="Sun H."/>
            <person name="Tunlid A."/>
            <person name="Henrissat B."/>
            <person name="Grigoriev I.V."/>
            <person name="Hibbett D.S."/>
            <person name="Martin F."/>
            <person name="Nordberg H.P."/>
            <person name="Cantor M.N."/>
            <person name="Hua S.X."/>
        </authorList>
    </citation>
    <scope>NUCLEOTIDE SEQUENCE [LARGE SCALE GENOMIC DNA]</scope>
    <source>
        <strain evidence="2 3">Marx 270</strain>
    </source>
</reference>
<evidence type="ECO:0000313" key="2">
    <source>
        <dbReference type="EMBL" id="KIN97591.1"/>
    </source>
</evidence>
<evidence type="ECO:0000256" key="1">
    <source>
        <dbReference type="SAM" id="Phobius"/>
    </source>
</evidence>
<keyword evidence="1" id="KW-1133">Transmembrane helix</keyword>
<keyword evidence="1" id="KW-0812">Transmembrane</keyword>
<proteinExistence type="predicted"/>
<dbReference type="EMBL" id="KN832027">
    <property type="protein sequence ID" value="KIN97591.1"/>
    <property type="molecule type" value="Genomic_DNA"/>
</dbReference>
<feature type="transmembrane region" description="Helical" evidence="1">
    <location>
        <begin position="110"/>
        <end position="132"/>
    </location>
</feature>
<gene>
    <name evidence="2" type="ORF">M404DRAFT_891223</name>
</gene>
<sequence length="209" mass="23563">MLLCIPRDWVVRLARFLFFCTLIGVPYHLPVLCVDPPSRCRSGDSPLPTSENLRSYLTPFSAAPLAFWAVYSPRLSLPGDTFVIQFRAFIVAICLFLYSEGGEATLGIALDWVVEMAWFLFLVYVFGFPTIYHSLMLVPPAVVTRGSPLSLPHVIPHRCVRNSSPVLPSYFSFFQIMLPLDETLRTVYSLCALFLLLSFLTYDCCVFAS</sequence>